<proteinExistence type="predicted"/>
<name>A0A0H5PYG4_9ZZZZ</name>
<dbReference type="GO" id="GO:0006281">
    <property type="term" value="P:DNA repair"/>
    <property type="evidence" value="ECO:0007669"/>
    <property type="project" value="TreeGrafter"/>
</dbReference>
<dbReference type="AlphaFoldDB" id="A0A0H5PYG4"/>
<dbReference type="InterPro" id="IPR041492">
    <property type="entry name" value="HAD_2"/>
</dbReference>
<evidence type="ECO:0000313" key="1">
    <source>
        <dbReference type="EMBL" id="CRY94230.1"/>
    </source>
</evidence>
<dbReference type="InterPro" id="IPR036412">
    <property type="entry name" value="HAD-like_sf"/>
</dbReference>
<dbReference type="InterPro" id="IPR050155">
    <property type="entry name" value="HAD-like_hydrolase_sf"/>
</dbReference>
<dbReference type="InterPro" id="IPR023198">
    <property type="entry name" value="PGP-like_dom2"/>
</dbReference>
<accession>A0A0H5PYG4</accession>
<sequence>MPAVFFDLDGTLFDTRADLAATVNHTRRDLGLSEWPAEQVIANVGQGARYLLEHSIPEAADDASLTERFMSHYAEHCCETVQPYPNVRRTLDELKDRGWLLGVNTNKPNFAVKAILEKFGLTRYFGAAVVAGGDGIPLKPDAQSIRECAARLRGHRLSSHDWMVGDSWTDMQCAANAGVKGAFCTFGFGQLRDARFTVKINRFEELLRHCHELASW</sequence>
<dbReference type="PANTHER" id="PTHR43434">
    <property type="entry name" value="PHOSPHOGLYCOLATE PHOSPHATASE"/>
    <property type="match status" value="1"/>
</dbReference>
<dbReference type="SFLD" id="SFLDG01129">
    <property type="entry name" value="C1.5:_HAD__Beta-PGM__Phosphata"/>
    <property type="match status" value="1"/>
</dbReference>
<organism evidence="1">
    <name type="scientific">uncultured prokaryote</name>
    <dbReference type="NCBI Taxonomy" id="198431"/>
    <lineage>
        <taxon>unclassified sequences</taxon>
        <taxon>environmental samples</taxon>
    </lineage>
</organism>
<dbReference type="GO" id="GO:0008967">
    <property type="term" value="F:phosphoglycolate phosphatase activity"/>
    <property type="evidence" value="ECO:0007669"/>
    <property type="project" value="TreeGrafter"/>
</dbReference>
<dbReference type="Gene3D" id="1.10.150.240">
    <property type="entry name" value="Putative phosphatase, domain 2"/>
    <property type="match status" value="1"/>
</dbReference>
<protein>
    <recommendedName>
        <fullName evidence="2">Phosphoglycolate phosphatase</fullName>
    </recommendedName>
</protein>
<dbReference type="SUPFAM" id="SSF56784">
    <property type="entry name" value="HAD-like"/>
    <property type="match status" value="1"/>
</dbReference>
<dbReference type="Gene3D" id="3.40.50.1000">
    <property type="entry name" value="HAD superfamily/HAD-like"/>
    <property type="match status" value="1"/>
</dbReference>
<reference evidence="1" key="1">
    <citation type="submission" date="2015-06" db="EMBL/GenBank/DDBJ databases">
        <authorList>
            <person name="Joergensen T."/>
        </authorList>
    </citation>
    <scope>NUCLEOTIDE SEQUENCE</scope>
    <source>
        <strain evidence="1">RGRH0214</strain>
    </source>
</reference>
<dbReference type="PANTHER" id="PTHR43434:SF1">
    <property type="entry name" value="PHOSPHOGLYCOLATE PHOSPHATASE"/>
    <property type="match status" value="1"/>
</dbReference>
<dbReference type="Pfam" id="PF13419">
    <property type="entry name" value="HAD_2"/>
    <property type="match status" value="1"/>
</dbReference>
<reference evidence="1" key="2">
    <citation type="submission" date="2015-07" db="EMBL/GenBank/DDBJ databases">
        <title>Plasmids, circular viruses and viroids from rat gut.</title>
        <authorList>
            <person name="Jorgensen T.J."/>
            <person name="Hansen M.A."/>
            <person name="Xu Z."/>
            <person name="Tabak M.A."/>
            <person name="Sorensen S.J."/>
            <person name="Hansen L.H."/>
        </authorList>
    </citation>
    <scope>NUCLEOTIDE SEQUENCE</scope>
    <source>
        <strain evidence="1">RGRH0214</strain>
    </source>
</reference>
<dbReference type="EMBL" id="LN852892">
    <property type="protein sequence ID" value="CRY94230.1"/>
    <property type="molecule type" value="Genomic_DNA"/>
</dbReference>
<dbReference type="SFLD" id="SFLDS00003">
    <property type="entry name" value="Haloacid_Dehalogenase"/>
    <property type="match status" value="1"/>
</dbReference>
<dbReference type="InterPro" id="IPR023214">
    <property type="entry name" value="HAD_sf"/>
</dbReference>
<evidence type="ECO:0008006" key="2">
    <source>
        <dbReference type="Google" id="ProtNLM"/>
    </source>
</evidence>